<evidence type="ECO:0000313" key="3">
    <source>
        <dbReference type="Proteomes" id="UP001500403"/>
    </source>
</evidence>
<keyword evidence="3" id="KW-1185">Reference proteome</keyword>
<dbReference type="EMBL" id="BAAAUD010000002">
    <property type="protein sequence ID" value="GAA2920850.1"/>
    <property type="molecule type" value="Genomic_DNA"/>
</dbReference>
<keyword evidence="1" id="KW-0732">Signal</keyword>
<proteinExistence type="predicted"/>
<dbReference type="Proteomes" id="UP001500403">
    <property type="component" value="Unassembled WGS sequence"/>
</dbReference>
<accession>A0ABP6J4K1</accession>
<sequence>MRVPGKVSPARILFAACAAFALAVPVASSASASAPQNPVADATGQYCAIDLTAQKKACFTSEQALTDYSSTLASLPLVAVYNWINYNQAGGYSIWYGDHACTATTTDVDYALPTLVGETYDHNNPSGISENNTYSSVSTYTAQSCDIKLFDGTNHSGSSSPWIDRCTHLGGSGTGNCPSTNWYDRASSFQLS</sequence>
<gene>
    <name evidence="2" type="ORF">GCM10010446_01070</name>
</gene>
<protein>
    <submittedName>
        <fullName evidence="2">Uncharacterized protein</fullName>
    </submittedName>
</protein>
<name>A0ABP6J4K1_9ACTN</name>
<evidence type="ECO:0000313" key="2">
    <source>
        <dbReference type="EMBL" id="GAA2920850.1"/>
    </source>
</evidence>
<evidence type="ECO:0000256" key="1">
    <source>
        <dbReference type="SAM" id="SignalP"/>
    </source>
</evidence>
<comment type="caution">
    <text evidence="2">The sequence shown here is derived from an EMBL/GenBank/DDBJ whole genome shotgun (WGS) entry which is preliminary data.</text>
</comment>
<feature type="signal peptide" evidence="1">
    <location>
        <begin position="1"/>
        <end position="23"/>
    </location>
</feature>
<reference evidence="3" key="1">
    <citation type="journal article" date="2019" name="Int. J. Syst. Evol. Microbiol.">
        <title>The Global Catalogue of Microorganisms (GCM) 10K type strain sequencing project: providing services to taxonomists for standard genome sequencing and annotation.</title>
        <authorList>
            <consortium name="The Broad Institute Genomics Platform"/>
            <consortium name="The Broad Institute Genome Sequencing Center for Infectious Disease"/>
            <person name="Wu L."/>
            <person name="Ma J."/>
        </authorList>
    </citation>
    <scope>NUCLEOTIDE SEQUENCE [LARGE SCALE GENOMIC DNA]</scope>
    <source>
        <strain evidence="3">JCM 9088</strain>
    </source>
</reference>
<organism evidence="2 3">
    <name type="scientific">Streptomyces enissocaesilis</name>
    <dbReference type="NCBI Taxonomy" id="332589"/>
    <lineage>
        <taxon>Bacteria</taxon>
        <taxon>Bacillati</taxon>
        <taxon>Actinomycetota</taxon>
        <taxon>Actinomycetes</taxon>
        <taxon>Kitasatosporales</taxon>
        <taxon>Streptomycetaceae</taxon>
        <taxon>Streptomyces</taxon>
        <taxon>Streptomyces rochei group</taxon>
    </lineage>
</organism>
<feature type="chain" id="PRO_5045792891" evidence="1">
    <location>
        <begin position="24"/>
        <end position="192"/>
    </location>
</feature>